<dbReference type="Proteomes" id="UP000179734">
    <property type="component" value="Unassembled WGS sequence"/>
</dbReference>
<feature type="compositionally biased region" description="Pro residues" evidence="1">
    <location>
        <begin position="22"/>
        <end position="39"/>
    </location>
</feature>
<dbReference type="EMBL" id="MLQM01000044">
    <property type="protein sequence ID" value="OHV04304.1"/>
    <property type="molecule type" value="Genomic_DNA"/>
</dbReference>
<organism evidence="3 4">
    <name type="scientific">Mycobacterium talmoniae</name>
    <dbReference type="NCBI Taxonomy" id="1858794"/>
    <lineage>
        <taxon>Bacteria</taxon>
        <taxon>Bacillati</taxon>
        <taxon>Actinomycetota</taxon>
        <taxon>Actinomycetes</taxon>
        <taxon>Mycobacteriales</taxon>
        <taxon>Mycobacteriaceae</taxon>
        <taxon>Mycobacterium</taxon>
    </lineage>
</organism>
<dbReference type="AlphaFoldDB" id="A0A1S1NIQ9"/>
<keyword evidence="4" id="KW-1185">Reference proteome</keyword>
<gene>
    <name evidence="3" type="ORF">BKN37_10675</name>
</gene>
<feature type="transmembrane region" description="Helical" evidence="2">
    <location>
        <begin position="197"/>
        <end position="220"/>
    </location>
</feature>
<protein>
    <submittedName>
        <fullName evidence="3">Uncharacterized protein</fullName>
    </submittedName>
</protein>
<sequence>MVLGVPGADRRTGARSMVTPWQGPPGQPGWGPNPGPNPYGAPAGNPYGQPANPYGQVGNPYGQAGNPYSPAAGTPYGQAGYPPLGAALQPSGATAITAAILSFLGSLVHGIGALGSLLGLASPLTKYSNVSGGFFALLAVVSGAVAAGLLVGGIMLLRRQFTGRMVIAVSCGAVILMAIASYAFSEHLLRGYGVTGFTSSAVGLLLNTVMPGVTMTLALVGPTRRWCLTKPPSLPAPPPGAW</sequence>
<comment type="caution">
    <text evidence="3">The sequence shown here is derived from an EMBL/GenBank/DDBJ whole genome shotgun (WGS) entry which is preliminary data.</text>
</comment>
<feature type="transmembrane region" description="Helical" evidence="2">
    <location>
        <begin position="166"/>
        <end position="185"/>
    </location>
</feature>
<keyword evidence="2" id="KW-0812">Transmembrane</keyword>
<feature type="transmembrane region" description="Helical" evidence="2">
    <location>
        <begin position="133"/>
        <end position="157"/>
    </location>
</feature>
<accession>A0A1S1NIQ9</accession>
<proteinExistence type="predicted"/>
<evidence type="ECO:0000256" key="2">
    <source>
        <dbReference type="SAM" id="Phobius"/>
    </source>
</evidence>
<keyword evidence="2" id="KW-1133">Transmembrane helix</keyword>
<feature type="region of interest" description="Disordered" evidence="1">
    <location>
        <begin position="1"/>
        <end position="47"/>
    </location>
</feature>
<evidence type="ECO:0000256" key="1">
    <source>
        <dbReference type="SAM" id="MobiDB-lite"/>
    </source>
</evidence>
<reference evidence="3 4" key="1">
    <citation type="submission" date="2016-10" db="EMBL/GenBank/DDBJ databases">
        <title>Genome sequence of Mycobacterium talmonii.</title>
        <authorList>
            <person name="Greninger A.L."/>
            <person name="Elliott B."/>
            <person name="Vasireddy S."/>
            <person name="Vasireddy R."/>
        </authorList>
    </citation>
    <scope>NUCLEOTIDE SEQUENCE [LARGE SCALE GENOMIC DNA]</scope>
    <source>
        <strain evidence="4">NE-TNMC-100812</strain>
    </source>
</reference>
<keyword evidence="2" id="KW-0472">Membrane</keyword>
<evidence type="ECO:0000313" key="3">
    <source>
        <dbReference type="EMBL" id="OHV04304.1"/>
    </source>
</evidence>
<feature type="transmembrane region" description="Helical" evidence="2">
    <location>
        <begin position="98"/>
        <end position="121"/>
    </location>
</feature>
<name>A0A1S1NIQ9_9MYCO</name>
<evidence type="ECO:0000313" key="4">
    <source>
        <dbReference type="Proteomes" id="UP000179734"/>
    </source>
</evidence>